<protein>
    <submittedName>
        <fullName evidence="2">Uncharacterized protein</fullName>
    </submittedName>
</protein>
<keyword evidence="1" id="KW-0812">Transmembrane</keyword>
<gene>
    <name evidence="2" type="ORF">DCO17_02870</name>
</gene>
<evidence type="ECO:0000313" key="3">
    <source>
        <dbReference type="Proteomes" id="UP000503312"/>
    </source>
</evidence>
<proteinExistence type="predicted"/>
<dbReference type="AlphaFoldDB" id="A0A6M9Q2F8"/>
<keyword evidence="1" id="KW-0472">Membrane</keyword>
<evidence type="ECO:0000313" key="2">
    <source>
        <dbReference type="EMBL" id="QKM64266.1"/>
    </source>
</evidence>
<name>A0A6M9Q2F8_9BURK</name>
<sequence>MIVAQVKALAKFILKGVALLLVLLVLLYAAFKLWEYQAIETKRAENVAIQNRLKNQFEDLTRDQASYIPLVVGGSSLDYVQQGNGEFIFSYLLGSNYKLYQELMEDSAQIIYVGKQILGSGCKKQGCSDGEAAFVVDPESSKYYAAISYGGKVEYYGIEDGALAPAAFQQWHGSHAAEGAK</sequence>
<reference evidence="2 3" key="1">
    <citation type="submission" date="2018-04" db="EMBL/GenBank/DDBJ databases">
        <title>Polynucleobacter sp. UH21B genome.</title>
        <authorList>
            <person name="Hahn M.W."/>
        </authorList>
    </citation>
    <scope>NUCLEOTIDE SEQUENCE [LARGE SCALE GENOMIC DNA]</scope>
    <source>
        <strain evidence="2 3">MWH-UH21B</strain>
    </source>
</reference>
<accession>A0A6M9Q2F8</accession>
<keyword evidence="1" id="KW-1133">Transmembrane helix</keyword>
<dbReference type="Proteomes" id="UP000503312">
    <property type="component" value="Chromosome"/>
</dbReference>
<dbReference type="EMBL" id="CP028942">
    <property type="protein sequence ID" value="QKM64266.1"/>
    <property type="molecule type" value="Genomic_DNA"/>
</dbReference>
<organism evidence="2 3">
    <name type="scientific">Polynucleobacter tropicus</name>
    <dbReference type="NCBI Taxonomy" id="1743174"/>
    <lineage>
        <taxon>Bacteria</taxon>
        <taxon>Pseudomonadati</taxon>
        <taxon>Pseudomonadota</taxon>
        <taxon>Betaproteobacteria</taxon>
        <taxon>Burkholderiales</taxon>
        <taxon>Burkholderiaceae</taxon>
        <taxon>Polynucleobacter</taxon>
    </lineage>
</organism>
<dbReference type="KEGG" id="ptrp:DCO17_02870"/>
<keyword evidence="3" id="KW-1185">Reference proteome</keyword>
<feature type="transmembrane region" description="Helical" evidence="1">
    <location>
        <begin position="12"/>
        <end position="31"/>
    </location>
</feature>
<evidence type="ECO:0000256" key="1">
    <source>
        <dbReference type="SAM" id="Phobius"/>
    </source>
</evidence>